<comment type="caution">
    <text evidence="2">The sequence shown here is derived from an EMBL/GenBank/DDBJ whole genome shotgun (WGS) entry which is preliminary data.</text>
</comment>
<sequence length="126" mass="13156">MSIKEARSGSALRRWRIACSSSPSHVRDRAMIRGARATSARCWEVLVLGVLVAVVLGGSVVVVMEVWVELGSLTVVTTAASGESLRILRGREGILVGGDVIGGGMVVDSVVVVVITVVVGSLSGRW</sequence>
<keyword evidence="3" id="KW-1185">Reference proteome</keyword>
<dbReference type="EMBL" id="JAPFFM010000015">
    <property type="protein sequence ID" value="KAJ6708869.1"/>
    <property type="molecule type" value="Genomic_DNA"/>
</dbReference>
<evidence type="ECO:0000256" key="1">
    <source>
        <dbReference type="SAM" id="Phobius"/>
    </source>
</evidence>
<keyword evidence="1" id="KW-1133">Transmembrane helix</keyword>
<reference evidence="2" key="1">
    <citation type="submission" date="2022-11" db="EMBL/GenBank/DDBJ databases">
        <authorList>
            <person name="Hyden B.L."/>
            <person name="Feng K."/>
            <person name="Yates T."/>
            <person name="Jawdy S."/>
            <person name="Smart L.B."/>
            <person name="Muchero W."/>
        </authorList>
    </citation>
    <scope>NUCLEOTIDE SEQUENCE</scope>
    <source>
        <tissue evidence="2">Shoot tip</tissue>
    </source>
</reference>
<gene>
    <name evidence="2" type="ORF">OIU74_010051</name>
</gene>
<accession>A0A9Q0QMS0</accession>
<name>A0A9Q0QMS0_9ROSI</name>
<reference evidence="2" key="2">
    <citation type="journal article" date="2023" name="Int. J. Mol. Sci.">
        <title>De Novo Assembly and Annotation of 11 Diverse Shrub Willow (Salix) Genomes Reveals Novel Gene Organization in Sex-Linked Regions.</title>
        <authorList>
            <person name="Hyden B."/>
            <person name="Feng K."/>
            <person name="Yates T.B."/>
            <person name="Jawdy S."/>
            <person name="Cereghino C."/>
            <person name="Smart L.B."/>
            <person name="Muchero W."/>
        </authorList>
    </citation>
    <scope>NUCLEOTIDE SEQUENCE</scope>
    <source>
        <tissue evidence="2">Shoot tip</tissue>
    </source>
</reference>
<proteinExistence type="predicted"/>
<keyword evidence="1" id="KW-0472">Membrane</keyword>
<dbReference type="Proteomes" id="UP001151752">
    <property type="component" value="Chromosome 2"/>
</dbReference>
<feature type="transmembrane region" description="Helical" evidence="1">
    <location>
        <begin position="100"/>
        <end position="122"/>
    </location>
</feature>
<protein>
    <submittedName>
        <fullName evidence="2">Uncharacterized protein</fullName>
    </submittedName>
</protein>
<keyword evidence="1" id="KW-0812">Transmembrane</keyword>
<feature type="transmembrane region" description="Helical" evidence="1">
    <location>
        <begin position="42"/>
        <end position="64"/>
    </location>
</feature>
<dbReference type="AlphaFoldDB" id="A0A9Q0QMS0"/>
<evidence type="ECO:0000313" key="2">
    <source>
        <dbReference type="EMBL" id="KAJ6708869.1"/>
    </source>
</evidence>
<evidence type="ECO:0000313" key="3">
    <source>
        <dbReference type="Proteomes" id="UP001151752"/>
    </source>
</evidence>
<organism evidence="2 3">
    <name type="scientific">Salix koriyanagi</name>
    <dbReference type="NCBI Taxonomy" id="2511006"/>
    <lineage>
        <taxon>Eukaryota</taxon>
        <taxon>Viridiplantae</taxon>
        <taxon>Streptophyta</taxon>
        <taxon>Embryophyta</taxon>
        <taxon>Tracheophyta</taxon>
        <taxon>Spermatophyta</taxon>
        <taxon>Magnoliopsida</taxon>
        <taxon>eudicotyledons</taxon>
        <taxon>Gunneridae</taxon>
        <taxon>Pentapetalae</taxon>
        <taxon>rosids</taxon>
        <taxon>fabids</taxon>
        <taxon>Malpighiales</taxon>
        <taxon>Salicaceae</taxon>
        <taxon>Saliceae</taxon>
        <taxon>Salix</taxon>
    </lineage>
</organism>